<dbReference type="GO" id="GO:0006890">
    <property type="term" value="P:retrograde vesicle-mediated transport, Golgi to endoplasmic reticulum"/>
    <property type="evidence" value="ECO:0007669"/>
    <property type="project" value="InterPro"/>
</dbReference>
<protein>
    <submittedName>
        <fullName evidence="7">Uncharacterized protein</fullName>
    </submittedName>
</protein>
<keyword evidence="3 6" id="KW-1133">Transmembrane helix</keyword>
<keyword evidence="8" id="KW-1185">Reference proteome</keyword>
<evidence type="ECO:0000313" key="8">
    <source>
        <dbReference type="Proteomes" id="UP000835052"/>
    </source>
</evidence>
<feature type="transmembrane region" description="Helical" evidence="6">
    <location>
        <begin position="62"/>
        <end position="82"/>
    </location>
</feature>
<dbReference type="AlphaFoldDB" id="A0A8S1HCH5"/>
<gene>
    <name evidence="7" type="ORF">CAUJ_LOCUS10082</name>
</gene>
<proteinExistence type="predicted"/>
<dbReference type="InterPro" id="IPR013861">
    <property type="entry name" value="TMEM115/Pdh1/Rbl19"/>
</dbReference>
<dbReference type="Proteomes" id="UP000835052">
    <property type="component" value="Unassembled WGS sequence"/>
</dbReference>
<sequence length="364" mass="41149">MNHVLGDLQIVVERHSDVLRNNALPFRVLIVLRALGFLLSYLPFTRVLLWLRPYQLFSIEVWRLITTAFCGNNVLELVWTVWSLHLGTNLARQNNTNEALLKLYAITQAVTTVSICAISYASYVFFGHTWLLYDEPVVGLVPVCAAVLVLIKQFLPDTIFFGTPLGRVKYTHLPFLAIVLSAVASFTRICNYVTSLQCLIGVQVAWTYLRFFNPNEMDAAVGDGSEHFTWASLFPSRTQPIFTVIGRVTFRSLVKFGVCRRQVRHVDLNSLQSVAVGINLPAIETSARDAERRRQKALRELNERLNKVRKTDATGYVNWDEDDVDTAKSQVEAAEQAENPSSPQPSSSRQEEETSDQRNVSNQQ</sequence>
<feature type="transmembrane region" description="Helical" evidence="6">
    <location>
        <begin position="137"/>
        <end position="155"/>
    </location>
</feature>
<dbReference type="Pfam" id="PF08551">
    <property type="entry name" value="DUF1751"/>
    <property type="match status" value="1"/>
</dbReference>
<keyword evidence="4 6" id="KW-0472">Membrane</keyword>
<evidence type="ECO:0000256" key="3">
    <source>
        <dbReference type="ARBA" id="ARBA00022989"/>
    </source>
</evidence>
<evidence type="ECO:0000256" key="1">
    <source>
        <dbReference type="ARBA" id="ARBA00004141"/>
    </source>
</evidence>
<reference evidence="7" key="1">
    <citation type="submission" date="2020-10" db="EMBL/GenBank/DDBJ databases">
        <authorList>
            <person name="Kikuchi T."/>
        </authorList>
    </citation>
    <scope>NUCLEOTIDE SEQUENCE</scope>
    <source>
        <strain evidence="7">NKZ352</strain>
    </source>
</reference>
<dbReference type="EMBL" id="CAJGYM010000042">
    <property type="protein sequence ID" value="CAD6194163.1"/>
    <property type="molecule type" value="Genomic_DNA"/>
</dbReference>
<dbReference type="GO" id="GO:0016020">
    <property type="term" value="C:membrane"/>
    <property type="evidence" value="ECO:0007669"/>
    <property type="project" value="UniProtKB-SubCell"/>
</dbReference>
<dbReference type="SUPFAM" id="SSF144091">
    <property type="entry name" value="Rhomboid-like"/>
    <property type="match status" value="1"/>
</dbReference>
<evidence type="ECO:0000256" key="5">
    <source>
        <dbReference type="SAM" id="MobiDB-lite"/>
    </source>
</evidence>
<evidence type="ECO:0000256" key="4">
    <source>
        <dbReference type="ARBA" id="ARBA00023136"/>
    </source>
</evidence>
<feature type="transmembrane region" description="Helical" evidence="6">
    <location>
        <begin position="24"/>
        <end position="42"/>
    </location>
</feature>
<feature type="region of interest" description="Disordered" evidence="5">
    <location>
        <begin position="316"/>
        <end position="364"/>
    </location>
</feature>
<dbReference type="InterPro" id="IPR035952">
    <property type="entry name" value="Rhomboid-like_sf"/>
</dbReference>
<dbReference type="GO" id="GO:0005794">
    <property type="term" value="C:Golgi apparatus"/>
    <property type="evidence" value="ECO:0007669"/>
    <property type="project" value="TreeGrafter"/>
</dbReference>
<dbReference type="PANTHER" id="PTHR13377:SF3">
    <property type="entry name" value="TRANSMEMBRANE PROTEIN 115"/>
    <property type="match status" value="1"/>
</dbReference>
<evidence type="ECO:0000313" key="7">
    <source>
        <dbReference type="EMBL" id="CAD6194163.1"/>
    </source>
</evidence>
<feature type="transmembrane region" description="Helical" evidence="6">
    <location>
        <begin position="103"/>
        <end position="125"/>
    </location>
</feature>
<feature type="transmembrane region" description="Helical" evidence="6">
    <location>
        <begin position="175"/>
        <end position="194"/>
    </location>
</feature>
<comment type="caution">
    <text evidence="7">The sequence shown here is derived from an EMBL/GenBank/DDBJ whole genome shotgun (WGS) entry which is preliminary data.</text>
</comment>
<dbReference type="SMART" id="SM01160">
    <property type="entry name" value="DUF1751"/>
    <property type="match status" value="1"/>
</dbReference>
<dbReference type="OrthoDB" id="73612at2759"/>
<keyword evidence="2 6" id="KW-0812">Transmembrane</keyword>
<organism evidence="7 8">
    <name type="scientific">Caenorhabditis auriculariae</name>
    <dbReference type="NCBI Taxonomy" id="2777116"/>
    <lineage>
        <taxon>Eukaryota</taxon>
        <taxon>Metazoa</taxon>
        <taxon>Ecdysozoa</taxon>
        <taxon>Nematoda</taxon>
        <taxon>Chromadorea</taxon>
        <taxon>Rhabditida</taxon>
        <taxon>Rhabditina</taxon>
        <taxon>Rhabditomorpha</taxon>
        <taxon>Rhabditoidea</taxon>
        <taxon>Rhabditidae</taxon>
        <taxon>Peloderinae</taxon>
        <taxon>Caenorhabditis</taxon>
    </lineage>
</organism>
<evidence type="ECO:0000256" key="6">
    <source>
        <dbReference type="SAM" id="Phobius"/>
    </source>
</evidence>
<name>A0A8S1HCH5_9PELO</name>
<accession>A0A8S1HCH5</accession>
<comment type="subcellular location">
    <subcellularLocation>
        <location evidence="1">Membrane</location>
        <topology evidence="1">Multi-pass membrane protein</topology>
    </subcellularLocation>
</comment>
<dbReference type="PANTHER" id="PTHR13377">
    <property type="entry name" value="PLACENTAL PROTEIN 6"/>
    <property type="match status" value="1"/>
</dbReference>
<evidence type="ECO:0000256" key="2">
    <source>
        <dbReference type="ARBA" id="ARBA00022692"/>
    </source>
</evidence>
<feature type="compositionally biased region" description="Low complexity" evidence="5">
    <location>
        <begin position="336"/>
        <end position="348"/>
    </location>
</feature>